<evidence type="ECO:0000256" key="5">
    <source>
        <dbReference type="ARBA" id="ARBA00022573"/>
    </source>
</evidence>
<dbReference type="PROSITE" id="PS00105">
    <property type="entry name" value="AA_TRANSFER_CLASS_1"/>
    <property type="match status" value="1"/>
</dbReference>
<dbReference type="InterPro" id="IPR004839">
    <property type="entry name" value="Aminotransferase_I/II_large"/>
</dbReference>
<organism evidence="11 12">
    <name type="scientific">Drouetiella hepatica Uher 2000/2452</name>
    <dbReference type="NCBI Taxonomy" id="904376"/>
    <lineage>
        <taxon>Bacteria</taxon>
        <taxon>Bacillati</taxon>
        <taxon>Cyanobacteriota</taxon>
        <taxon>Cyanophyceae</taxon>
        <taxon>Oculatellales</taxon>
        <taxon>Oculatellaceae</taxon>
        <taxon>Drouetiella</taxon>
    </lineage>
</organism>
<dbReference type="Pfam" id="PF00155">
    <property type="entry name" value="Aminotran_1_2"/>
    <property type="match status" value="1"/>
</dbReference>
<evidence type="ECO:0000256" key="2">
    <source>
        <dbReference type="ARBA" id="ARBA00003444"/>
    </source>
</evidence>
<evidence type="ECO:0000256" key="6">
    <source>
        <dbReference type="ARBA" id="ARBA00022898"/>
    </source>
</evidence>
<accession>A0A951QB90</accession>
<comment type="cofactor">
    <cofactor evidence="1">
        <name>pyridoxal 5'-phosphate</name>
        <dbReference type="ChEBI" id="CHEBI:597326"/>
    </cofactor>
</comment>
<evidence type="ECO:0000256" key="4">
    <source>
        <dbReference type="ARBA" id="ARBA00012285"/>
    </source>
</evidence>
<dbReference type="Gene3D" id="3.40.640.10">
    <property type="entry name" value="Type I PLP-dependent aspartate aminotransferase-like (Major domain)"/>
    <property type="match status" value="1"/>
</dbReference>
<dbReference type="Proteomes" id="UP000757435">
    <property type="component" value="Unassembled WGS sequence"/>
</dbReference>
<comment type="function">
    <text evidence="2">Decarboxylates L-threonine-O-3-phosphate to yield (R)-1-amino-2-propanol O-2-phosphate, the precursor for the linkage between the nucleotide loop and the corrin ring in cobalamin.</text>
</comment>
<proteinExistence type="predicted"/>
<evidence type="ECO:0000259" key="10">
    <source>
        <dbReference type="Pfam" id="PF00155"/>
    </source>
</evidence>
<gene>
    <name evidence="11" type="primary">cobD</name>
    <name evidence="11" type="ORF">KME15_12870</name>
</gene>
<dbReference type="GO" id="GO:0048472">
    <property type="term" value="F:threonine-phosphate decarboxylase activity"/>
    <property type="evidence" value="ECO:0007669"/>
    <property type="project" value="UniProtKB-EC"/>
</dbReference>
<dbReference type="SUPFAM" id="SSF53383">
    <property type="entry name" value="PLP-dependent transferases"/>
    <property type="match status" value="1"/>
</dbReference>
<dbReference type="InterPro" id="IPR005860">
    <property type="entry name" value="CobD"/>
</dbReference>
<evidence type="ECO:0000256" key="9">
    <source>
        <dbReference type="ARBA" id="ARBA00048531"/>
    </source>
</evidence>
<dbReference type="InterPro" id="IPR015422">
    <property type="entry name" value="PyrdxlP-dep_Trfase_small"/>
</dbReference>
<evidence type="ECO:0000256" key="3">
    <source>
        <dbReference type="ARBA" id="ARBA00004953"/>
    </source>
</evidence>
<comment type="pathway">
    <text evidence="3">Cofactor biosynthesis; adenosylcobalamin biosynthesis.</text>
</comment>
<comment type="catalytic activity">
    <reaction evidence="9">
        <text>O-phospho-L-threonine + H(+) = (R)-1-aminopropan-2-yl phosphate + CO2</text>
        <dbReference type="Rhea" id="RHEA:11492"/>
        <dbReference type="ChEBI" id="CHEBI:15378"/>
        <dbReference type="ChEBI" id="CHEBI:16526"/>
        <dbReference type="ChEBI" id="CHEBI:58563"/>
        <dbReference type="ChEBI" id="CHEBI:58675"/>
        <dbReference type="EC" id="4.1.1.81"/>
    </reaction>
</comment>
<protein>
    <recommendedName>
        <fullName evidence="4">threonine-phosphate decarboxylase</fullName>
        <ecNumber evidence="4">4.1.1.81</ecNumber>
    </recommendedName>
    <alternativeName>
        <fullName evidence="8">L-threonine-O-3-phosphate decarboxylase</fullName>
    </alternativeName>
</protein>
<evidence type="ECO:0000313" key="11">
    <source>
        <dbReference type="EMBL" id="MBW4659561.1"/>
    </source>
</evidence>
<reference evidence="11" key="2">
    <citation type="journal article" date="2022" name="Microbiol. Resour. Announc.">
        <title>Metagenome Sequencing to Explore Phylogenomics of Terrestrial Cyanobacteria.</title>
        <authorList>
            <person name="Ward R.D."/>
            <person name="Stajich J.E."/>
            <person name="Johansen J.R."/>
            <person name="Huntemann M."/>
            <person name="Clum A."/>
            <person name="Foster B."/>
            <person name="Foster B."/>
            <person name="Roux S."/>
            <person name="Palaniappan K."/>
            <person name="Varghese N."/>
            <person name="Mukherjee S."/>
            <person name="Reddy T.B.K."/>
            <person name="Daum C."/>
            <person name="Copeland A."/>
            <person name="Chen I.A."/>
            <person name="Ivanova N.N."/>
            <person name="Kyrpides N.C."/>
            <person name="Shapiro N."/>
            <person name="Eloe-Fadrosh E.A."/>
            <person name="Pietrasiak N."/>
        </authorList>
    </citation>
    <scope>NUCLEOTIDE SEQUENCE</scope>
    <source>
        <strain evidence="11">UHER 2000/2452</strain>
    </source>
</reference>
<dbReference type="AlphaFoldDB" id="A0A951QB90"/>
<dbReference type="InterPro" id="IPR004838">
    <property type="entry name" value="NHTrfase_class1_PyrdxlP-BS"/>
</dbReference>
<name>A0A951QB90_9CYAN</name>
<dbReference type="Gene3D" id="3.90.1150.10">
    <property type="entry name" value="Aspartate Aminotransferase, domain 1"/>
    <property type="match status" value="1"/>
</dbReference>
<dbReference type="EMBL" id="JAHHHD010000012">
    <property type="protein sequence ID" value="MBW4659561.1"/>
    <property type="molecule type" value="Genomic_DNA"/>
</dbReference>
<sequence length="371" mass="40776">MQSFQAHGGNLAWAASLTGGFPHEILDFSASISPLGVPASAIAAIQDHLGNLGHYPDPDYGELCQALAEAHHLPPNWILPGNGSAELLTWASRELAELSATYLVTPAFGDYLRSLKAFSANVISCPMAIEDHLQERVDKANGSDPSWSNAIAPPLPPVLGAAGLLLNNPHNPTGKLFSVEAILPLLDRFALVVLDEAFMDFLVPEQQQSLIDRILEYPNLVILRSLTKFYSLAGLRLGYAIAHPDRLKRWRQWRDPWSVNVLAAAAGVASLRDTEFQHRTWNWLAAARLSLFNGLAALPGLTPIPSVANYFLVHSEQSTVALQQQLLKTSQILIRDCMSFPELGDRFFRVAVRTIEQNQQLLEGLGRSQIR</sequence>
<keyword evidence="5" id="KW-0169">Cobalamin biosynthesis</keyword>
<dbReference type="NCBIfam" id="TIGR01140">
    <property type="entry name" value="L_thr_O3P_dcar"/>
    <property type="match status" value="1"/>
</dbReference>
<evidence type="ECO:0000313" key="12">
    <source>
        <dbReference type="Proteomes" id="UP000757435"/>
    </source>
</evidence>
<evidence type="ECO:0000256" key="7">
    <source>
        <dbReference type="ARBA" id="ARBA00023239"/>
    </source>
</evidence>
<evidence type="ECO:0000256" key="1">
    <source>
        <dbReference type="ARBA" id="ARBA00001933"/>
    </source>
</evidence>
<dbReference type="CDD" id="cd00609">
    <property type="entry name" value="AAT_like"/>
    <property type="match status" value="1"/>
</dbReference>
<keyword evidence="6" id="KW-0663">Pyridoxal phosphate</keyword>
<dbReference type="EC" id="4.1.1.81" evidence="4"/>
<feature type="domain" description="Aminotransferase class I/classII large" evidence="10">
    <location>
        <begin position="25"/>
        <end position="364"/>
    </location>
</feature>
<comment type="caution">
    <text evidence="11">The sequence shown here is derived from an EMBL/GenBank/DDBJ whole genome shotgun (WGS) entry which is preliminary data.</text>
</comment>
<evidence type="ECO:0000256" key="8">
    <source>
        <dbReference type="ARBA" id="ARBA00029996"/>
    </source>
</evidence>
<dbReference type="GO" id="GO:0030170">
    <property type="term" value="F:pyridoxal phosphate binding"/>
    <property type="evidence" value="ECO:0007669"/>
    <property type="project" value="InterPro"/>
</dbReference>
<dbReference type="GO" id="GO:0009236">
    <property type="term" value="P:cobalamin biosynthetic process"/>
    <property type="evidence" value="ECO:0007669"/>
    <property type="project" value="UniProtKB-KW"/>
</dbReference>
<dbReference type="InterPro" id="IPR015421">
    <property type="entry name" value="PyrdxlP-dep_Trfase_major"/>
</dbReference>
<keyword evidence="7 11" id="KW-0456">Lyase</keyword>
<reference evidence="11" key="1">
    <citation type="submission" date="2021-05" db="EMBL/GenBank/DDBJ databases">
        <authorList>
            <person name="Pietrasiak N."/>
            <person name="Ward R."/>
            <person name="Stajich J.E."/>
            <person name="Kurbessoian T."/>
        </authorList>
    </citation>
    <scope>NUCLEOTIDE SEQUENCE</scope>
    <source>
        <strain evidence="11">UHER 2000/2452</strain>
    </source>
</reference>
<dbReference type="PANTHER" id="PTHR42885">
    <property type="entry name" value="HISTIDINOL-PHOSPHATE AMINOTRANSFERASE-RELATED"/>
    <property type="match status" value="1"/>
</dbReference>
<dbReference type="InterPro" id="IPR015424">
    <property type="entry name" value="PyrdxlP-dep_Trfase"/>
</dbReference>
<dbReference type="PANTHER" id="PTHR42885:SF1">
    <property type="entry name" value="THREONINE-PHOSPHATE DECARBOXYLASE"/>
    <property type="match status" value="1"/>
</dbReference>